<evidence type="ECO:0000256" key="1">
    <source>
        <dbReference type="ARBA" id="ARBA00008984"/>
    </source>
</evidence>
<dbReference type="Proteomes" id="UP000031014">
    <property type="component" value="Unassembled WGS sequence"/>
</dbReference>
<dbReference type="InterPro" id="IPR036868">
    <property type="entry name" value="TusA-like_sf"/>
</dbReference>
<dbReference type="SUPFAM" id="SSF64307">
    <property type="entry name" value="SirA-like"/>
    <property type="match status" value="1"/>
</dbReference>
<name>A0A0A8X1T4_MESS1</name>
<feature type="domain" description="UPF0033" evidence="2">
    <location>
        <begin position="7"/>
        <end position="31"/>
    </location>
</feature>
<reference evidence="3 4" key="1">
    <citation type="submission" date="2013-06" db="EMBL/GenBank/DDBJ databases">
        <title>Whole genome shotgun sequence of Bacillus selenatarsenatis SF-1.</title>
        <authorList>
            <person name="Kuroda M."/>
            <person name="Sei K."/>
            <person name="Yamashita M."/>
            <person name="Ike M."/>
        </authorList>
    </citation>
    <scope>NUCLEOTIDE SEQUENCE [LARGE SCALE GENOMIC DNA]</scope>
    <source>
        <strain evidence="3 4">SF-1</strain>
    </source>
</reference>
<dbReference type="Gene3D" id="3.30.110.40">
    <property type="entry name" value="TusA-like domain"/>
    <property type="match status" value="1"/>
</dbReference>
<dbReference type="CDD" id="cd00291">
    <property type="entry name" value="SirA_YedF_YeeD"/>
    <property type="match status" value="1"/>
</dbReference>
<dbReference type="AlphaFoldDB" id="A0A0A8X1T4"/>
<dbReference type="PROSITE" id="PS01148">
    <property type="entry name" value="UPF0033"/>
    <property type="match status" value="1"/>
</dbReference>
<dbReference type="PANTHER" id="PTHR33279:SF6">
    <property type="entry name" value="SULFUR CARRIER PROTEIN YEDF-RELATED"/>
    <property type="match status" value="1"/>
</dbReference>
<dbReference type="STRING" id="1321606.SAMD00020551_1117"/>
<evidence type="ECO:0000259" key="2">
    <source>
        <dbReference type="PROSITE" id="PS01148"/>
    </source>
</evidence>
<organism evidence="3 4">
    <name type="scientific">Mesobacillus selenatarsenatis (strain DSM 18680 / JCM 14380 / FERM P-15431 / SF-1)</name>
    <dbReference type="NCBI Taxonomy" id="1321606"/>
    <lineage>
        <taxon>Bacteria</taxon>
        <taxon>Bacillati</taxon>
        <taxon>Bacillota</taxon>
        <taxon>Bacilli</taxon>
        <taxon>Bacillales</taxon>
        <taxon>Bacillaceae</taxon>
        <taxon>Mesobacillus</taxon>
    </lineage>
</organism>
<dbReference type="Pfam" id="PF01206">
    <property type="entry name" value="TusA"/>
    <property type="match status" value="1"/>
</dbReference>
<dbReference type="InterPro" id="IPR001455">
    <property type="entry name" value="TusA-like"/>
</dbReference>
<keyword evidence="4" id="KW-1185">Reference proteome</keyword>
<proteinExistence type="inferred from homology"/>
<comment type="caution">
    <text evidence="3">The sequence shown here is derived from an EMBL/GenBank/DDBJ whole genome shotgun (WGS) entry which is preliminary data.</text>
</comment>
<sequence length="75" mass="8225">MNVAKVLDAKGLACPMPIVKTKKAITDLQSGEVLEIHTTDKGAVKDLAAWAQSTGNELLKHEEENGVFKFWMKKA</sequence>
<dbReference type="PANTHER" id="PTHR33279">
    <property type="entry name" value="SULFUR CARRIER PROTEIN YEDF-RELATED"/>
    <property type="match status" value="1"/>
</dbReference>
<evidence type="ECO:0000313" key="3">
    <source>
        <dbReference type="EMBL" id="GAM12982.1"/>
    </source>
</evidence>
<accession>A0A0A8X1T4</accession>
<dbReference type="OrthoDB" id="9796234at2"/>
<evidence type="ECO:0000313" key="4">
    <source>
        <dbReference type="Proteomes" id="UP000031014"/>
    </source>
</evidence>
<gene>
    <name evidence="3" type="ORF">SAMD00020551_1117</name>
</gene>
<dbReference type="RefSeq" id="WP_023626705.1">
    <property type="nucleotide sequence ID" value="NZ_BASE01000023.1"/>
</dbReference>
<protein>
    <submittedName>
        <fullName evidence="3">Rhodanese-like domain protein</fullName>
    </submittedName>
</protein>
<comment type="similarity">
    <text evidence="1">Belongs to the sulfur carrier protein TusA family.</text>
</comment>
<dbReference type="EMBL" id="BASE01000023">
    <property type="protein sequence ID" value="GAM12982.1"/>
    <property type="molecule type" value="Genomic_DNA"/>
</dbReference>